<reference evidence="1 2" key="2">
    <citation type="submission" date="2018-05" db="EMBL/GenBank/DDBJ databases">
        <authorList>
            <person name="Lanie J.A."/>
            <person name="Ng W.-L."/>
            <person name="Kazmierczak K.M."/>
            <person name="Andrzejewski T.M."/>
            <person name="Davidsen T.M."/>
            <person name="Wayne K.J."/>
            <person name="Tettelin H."/>
            <person name="Glass J.I."/>
            <person name="Rusch D."/>
            <person name="Podicherti R."/>
            <person name="Tsui H.-C.T."/>
            <person name="Winkler M.E."/>
        </authorList>
    </citation>
    <scope>NUCLEOTIDE SEQUENCE [LARGE SCALE GENOMIC DNA]</scope>
    <source>
        <strain evidence="1 2">YBY</strain>
    </source>
</reference>
<organism evidence="1 2">
    <name type="scientific">Alcaligenes faecalis</name>
    <dbReference type="NCBI Taxonomy" id="511"/>
    <lineage>
        <taxon>Bacteria</taxon>
        <taxon>Pseudomonadati</taxon>
        <taxon>Pseudomonadota</taxon>
        <taxon>Betaproteobacteria</taxon>
        <taxon>Burkholderiales</taxon>
        <taxon>Alcaligenaceae</taxon>
        <taxon>Alcaligenes</taxon>
    </lineage>
</organism>
<protein>
    <submittedName>
        <fullName evidence="1">Uncharacterized protein</fullName>
    </submittedName>
</protein>
<dbReference type="InterPro" id="IPR037401">
    <property type="entry name" value="SnoaL-like"/>
</dbReference>
<reference evidence="1 2" key="1">
    <citation type="submission" date="2018-05" db="EMBL/GenBank/DDBJ databases">
        <title>Genome Sequence of an Efficient Indole-Degrading Bacterium, Alcaligenes sp.YBY.</title>
        <authorList>
            <person name="Yang B."/>
        </authorList>
    </citation>
    <scope>NUCLEOTIDE SEQUENCE [LARGE SCALE GENOMIC DNA]</scope>
    <source>
        <strain evidence="1 2">YBY</strain>
    </source>
</reference>
<dbReference type="STRING" id="511.UZ73_06335"/>
<dbReference type="InterPro" id="IPR032710">
    <property type="entry name" value="NTF2-like_dom_sf"/>
</dbReference>
<dbReference type="PANTHER" id="PTHR38436">
    <property type="entry name" value="POLYKETIDE CYCLASE SNOAL-LIKE DOMAIN"/>
    <property type="match status" value="1"/>
</dbReference>
<evidence type="ECO:0000313" key="1">
    <source>
        <dbReference type="EMBL" id="PWE14532.1"/>
    </source>
</evidence>
<dbReference type="OrthoDB" id="129343at2"/>
<name>A0A2U2BKL7_ALCFA</name>
<accession>A0A2U2BKL7</accession>
<comment type="caution">
    <text evidence="1">The sequence shown here is derived from an EMBL/GenBank/DDBJ whole genome shotgun (WGS) entry which is preliminary data.</text>
</comment>
<dbReference type="SUPFAM" id="SSF54427">
    <property type="entry name" value="NTF2-like"/>
    <property type="match status" value="1"/>
</dbReference>
<dbReference type="GO" id="GO:0030638">
    <property type="term" value="P:polyketide metabolic process"/>
    <property type="evidence" value="ECO:0007669"/>
    <property type="project" value="InterPro"/>
</dbReference>
<evidence type="ECO:0000313" key="2">
    <source>
        <dbReference type="Proteomes" id="UP000245216"/>
    </source>
</evidence>
<dbReference type="RefSeq" id="WP_042483719.1">
    <property type="nucleotide sequence ID" value="NZ_CP023667.1"/>
</dbReference>
<dbReference type="PANTHER" id="PTHR38436:SF1">
    <property type="entry name" value="ESTER CYCLASE"/>
    <property type="match status" value="1"/>
</dbReference>
<dbReference type="InterPro" id="IPR009959">
    <property type="entry name" value="Cyclase_SnoaL-like"/>
</dbReference>
<dbReference type="EMBL" id="QEXO01000002">
    <property type="protein sequence ID" value="PWE14532.1"/>
    <property type="molecule type" value="Genomic_DNA"/>
</dbReference>
<gene>
    <name evidence="1" type="ORF">DF183_07385</name>
</gene>
<dbReference type="AlphaFoldDB" id="A0A2U2BKL7"/>
<dbReference type="Pfam" id="PF12680">
    <property type="entry name" value="SnoaL_2"/>
    <property type="match status" value="1"/>
</dbReference>
<dbReference type="Proteomes" id="UP000245216">
    <property type="component" value="Unassembled WGS sequence"/>
</dbReference>
<dbReference type="Gene3D" id="3.10.450.50">
    <property type="match status" value="1"/>
</dbReference>
<proteinExistence type="predicted"/>
<sequence>MKGLIRWVSPVLLAGSFLLSTNAALAANSPTRDVAQEESNRKLVVDFYDSFFNKHQVQEAAAVVAEDYIQHNPEVPDGKAPFVGYFGGYFKENPESRARIVRSAADGDLVYLHVHSTNGKADRGQAVIDIFRVQDGKIVEHWDVIQAVPEQAANSNTMF</sequence>